<dbReference type="InterPro" id="IPR001846">
    <property type="entry name" value="VWF_type-D"/>
</dbReference>
<accession>A0A8J6AHE8</accession>
<dbReference type="Gene3D" id="2.10.25.10">
    <property type="entry name" value="Laminin"/>
    <property type="match status" value="3"/>
</dbReference>
<dbReference type="EMBL" id="JAGFMF010011499">
    <property type="protein sequence ID" value="KAG8521058.1"/>
    <property type="molecule type" value="Genomic_DNA"/>
</dbReference>
<evidence type="ECO:0000256" key="3">
    <source>
        <dbReference type="ARBA" id="ARBA00022737"/>
    </source>
</evidence>
<feature type="domain" description="VWFD" evidence="5">
    <location>
        <begin position="1235"/>
        <end position="1408"/>
    </location>
</feature>
<proteinExistence type="predicted"/>
<feature type="domain" description="VWFD" evidence="5">
    <location>
        <begin position="786"/>
        <end position="962"/>
    </location>
</feature>
<dbReference type="Pfam" id="PF01826">
    <property type="entry name" value="TIL"/>
    <property type="match status" value="1"/>
</dbReference>
<dbReference type="SMART" id="SM00832">
    <property type="entry name" value="C8"/>
    <property type="match status" value="2"/>
</dbReference>
<reference evidence="6" key="1">
    <citation type="journal article" date="2021" name="Evol. Appl.">
        <title>The genome of the Pyrenean desman and the effects of bottlenecks and inbreeding on the genomic landscape of an endangered species.</title>
        <authorList>
            <person name="Escoda L."/>
            <person name="Castresana J."/>
        </authorList>
    </citation>
    <scope>NUCLEOTIDE SEQUENCE</scope>
    <source>
        <strain evidence="6">IBE-C5619</strain>
    </source>
</reference>
<protein>
    <submittedName>
        <fullName evidence="6">Mucin-19</fullName>
    </submittedName>
</protein>
<comment type="caution">
    <text evidence="6">The sequence shown here is derived from an EMBL/GenBank/DDBJ whole genome shotgun (WGS) entry which is preliminary data.</text>
</comment>
<feature type="domain" description="VWFD" evidence="5">
    <location>
        <begin position="449"/>
        <end position="621"/>
    </location>
</feature>
<evidence type="ECO:0000256" key="4">
    <source>
        <dbReference type="ARBA" id="ARBA00023157"/>
    </source>
</evidence>
<dbReference type="Pfam" id="PF25962">
    <property type="entry name" value="TIL_OTOGL_Mucin"/>
    <property type="match status" value="1"/>
</dbReference>
<dbReference type="PROSITE" id="PS51233">
    <property type="entry name" value="VWFD"/>
    <property type="match status" value="3"/>
</dbReference>
<organism evidence="6 7">
    <name type="scientific">Galemys pyrenaicus</name>
    <name type="common">Iberian desman</name>
    <name type="synonym">Pyrenean desman</name>
    <dbReference type="NCBI Taxonomy" id="202257"/>
    <lineage>
        <taxon>Eukaryota</taxon>
        <taxon>Metazoa</taxon>
        <taxon>Chordata</taxon>
        <taxon>Craniata</taxon>
        <taxon>Vertebrata</taxon>
        <taxon>Euteleostomi</taxon>
        <taxon>Mammalia</taxon>
        <taxon>Eutheria</taxon>
        <taxon>Laurasiatheria</taxon>
        <taxon>Eulipotyphla</taxon>
        <taxon>Talpidae</taxon>
        <taxon>Galemys</taxon>
    </lineage>
</organism>
<dbReference type="SMART" id="SM00216">
    <property type="entry name" value="VWD"/>
    <property type="match status" value="3"/>
</dbReference>
<dbReference type="PANTHER" id="PTHR47246">
    <property type="entry name" value="MUCIN-19"/>
    <property type="match status" value="1"/>
</dbReference>
<dbReference type="Proteomes" id="UP000700334">
    <property type="component" value="Unassembled WGS sequence"/>
</dbReference>
<evidence type="ECO:0000256" key="1">
    <source>
        <dbReference type="ARBA" id="ARBA00004613"/>
    </source>
</evidence>
<keyword evidence="4" id="KW-1015">Disulfide bond</keyword>
<dbReference type="GO" id="GO:0005576">
    <property type="term" value="C:extracellular region"/>
    <property type="evidence" value="ECO:0007669"/>
    <property type="project" value="UniProtKB-SubCell"/>
</dbReference>
<dbReference type="InterPro" id="IPR058753">
    <property type="entry name" value="TIL_OTOGL_Mucin"/>
</dbReference>
<dbReference type="SUPFAM" id="SSF57567">
    <property type="entry name" value="Serine protease inhibitors"/>
    <property type="match status" value="3"/>
</dbReference>
<dbReference type="InterPro" id="IPR002919">
    <property type="entry name" value="TIL_dom"/>
</dbReference>
<keyword evidence="2" id="KW-0964">Secreted</keyword>
<dbReference type="InterPro" id="IPR014853">
    <property type="entry name" value="VWF/SSPO/ZAN-like_Cys-rich_dom"/>
</dbReference>
<keyword evidence="7" id="KW-1185">Reference proteome</keyword>
<dbReference type="Pfam" id="PF00094">
    <property type="entry name" value="VWD"/>
    <property type="match status" value="3"/>
</dbReference>
<keyword evidence="3" id="KW-0677">Repeat</keyword>
<dbReference type="PANTHER" id="PTHR47246:SF1">
    <property type="entry name" value="MUCIN-19"/>
    <property type="match status" value="1"/>
</dbReference>
<dbReference type="InterPro" id="IPR036084">
    <property type="entry name" value="Ser_inhib-like_sf"/>
</dbReference>
<name>A0A8J6AHE8_GALPY</name>
<evidence type="ECO:0000313" key="6">
    <source>
        <dbReference type="EMBL" id="KAG8521058.1"/>
    </source>
</evidence>
<evidence type="ECO:0000313" key="7">
    <source>
        <dbReference type="Proteomes" id="UP000700334"/>
    </source>
</evidence>
<gene>
    <name evidence="6" type="ORF">J0S82_009984</name>
</gene>
<evidence type="ECO:0000259" key="5">
    <source>
        <dbReference type="PROSITE" id="PS51233"/>
    </source>
</evidence>
<dbReference type="Pfam" id="PF08742">
    <property type="entry name" value="C8"/>
    <property type="match status" value="2"/>
</dbReference>
<dbReference type="OrthoDB" id="6262482at2759"/>
<sequence length="1587" mass="170160">MRGQRLPGRRISELLMPSACPAVAKPEAAGGLGVGAGRAGCPRGLTGSGGSLPVAGWLAPRFPEPRVQWARLPETCTVPRDLGVDAVGTEPPPMCPGCGLRSCPPQRAPSAAPSAPACWAGQSPLSHCVPPAPQAPGRQNPVPQVRTAAGQALGVGGGAHLGVRAVPFAAESLLSTTSPGLGRSPVSITLRRDNVTPESCGTSLERPQAGLGLCWGPDPPGAQCGQAAVPASEGAHIPEATPKYSETDAVVGEQSRAVASCSPRRLPLAADPFLRHPDASPGSRPGHCWGPGPWRRGVLSSQSLSRLCRAVPAPSLPPDALEQTPPWACAPALPTSLSLPSPSPPPPLPFLLLLPPSTSAVHTHTHAHTCARAHTQVHRQRRGPSRQTRQQPVVPVERHLHFLKKQAPPPWVGGELAPHFPGDPLTAAATSGVPTTATAPQWRWAAPAGEACTWGDGSYKAFDGRVFSSRSPCAFTFCRHCVASGGDFAVELQRGNGSAIQRLRATIDGNDVSVSGEAILVNGESVQLPFTNKLIHLRTLGEYKALSSRRGILTLTWDGGSKLSLALHRQYETCGLCGSSGNSSSPGDISELLAASRIPGDCPEAVASAPEVCADGVQHCDRMIQSYFAQCGRVGPLAADYRAVCVDEYCQARGRPSACATFSELSRLCAADGPGAFQAWREDPEVFCEKPSCPKGLVHSECGPANPATCSNVAPFQDSACVSGCTCPQGYLLDDVGDEGACVLKADCPCEAGGKVYRPGSVRDGRCGSHTCQEAKWSCTEDRCPGRCKVEGSSITTFDGVKYSHPGDCHFLAIHDEGWSVTVEFRPCPGGQSGTCLTSVALLLNSSVSVDKYVFNKDGTITNDNIRNQSYYYSDQVQIFKVSSWYLQVETHFHVKMQIQTAPVMQLYLSMPPGRFTDTVGLCGSYNNRAEDDFMSSQNILEKTAQAFADSWEMMSCPKASPASCVSIETETFAERHCGVLLDASGPFAACHPVVNPKPYHEECKKFTCTCERGRDCLCAVLGNYVKACAEQETLLTGWREGRCEHSCPSGLIFKYNVRACNSSCRSLSERDRSCDVEDVPVDGCTCPEGTYQNSEGHCVLQAQCDCYMDDEVLPPGKLVVLDDNTCVCRDGLLLCQTPIDLMLQNCSGGAEYVDCRDPKAQRRVDSTCSTRNIPIFDENLPCKRGCYCPAGMVRDSKGTCVLPDDCPCSFGGQEYGQGSVTAGSWNCTQHECQSTCHVYGEGHVQTFDGRSYSFDGLCQYSFLEDYCGGENGTFRMLTESVPCCEDGLTCSRKIVVAFQDQNVVLHDGKVTAVRTSDSRECALHANAYSVHTVGLYLIVKFKSGMTVIWDKNTRVSVILDPHWHGKVCGLCGNNNGDLKDDFTTRHASVAASALEFGNSWKTSQECADTVAQVFPCDSNPYCKAWAVRKCEIIRDSTFRDCHGKVDPSAYYDACIEEACACDMEGKYQGFCTSVAMYAEACSAVGVCVTWRRPDLCPVYCDYYNSPGECSWHYAPCGTVTAKTCKDHVIGQKFSALLEGCYAKCPDTAPYLDENTMKCVTLSECSCFYNDVIPAGGVVQDDCGRTW</sequence>
<comment type="subcellular location">
    <subcellularLocation>
        <location evidence="1">Secreted</location>
    </subcellularLocation>
</comment>
<dbReference type="CDD" id="cd19941">
    <property type="entry name" value="TIL"/>
    <property type="match status" value="3"/>
</dbReference>
<dbReference type="FunFam" id="2.10.25.10:FF:000153">
    <property type="entry name" value="MUC5B isoform 1"/>
    <property type="match status" value="1"/>
</dbReference>
<evidence type="ECO:0000256" key="2">
    <source>
        <dbReference type="ARBA" id="ARBA00022525"/>
    </source>
</evidence>